<evidence type="ECO:0000259" key="1">
    <source>
        <dbReference type="Pfam" id="PF00419"/>
    </source>
</evidence>
<gene>
    <name evidence="2" type="ORF">DMX08_08455</name>
</gene>
<comment type="caution">
    <text evidence="2">The sequence shown here is derived from an EMBL/GenBank/DDBJ whole genome shotgun (WGS) entry which is preliminary data.</text>
</comment>
<evidence type="ECO:0000313" key="3">
    <source>
        <dbReference type="Proteomes" id="UP000248188"/>
    </source>
</evidence>
<dbReference type="GO" id="GO:0009289">
    <property type="term" value="C:pilus"/>
    <property type="evidence" value="ECO:0007669"/>
    <property type="project" value="InterPro"/>
</dbReference>
<sequence>MSALDGMQMPVVNMHFIVGESGWSRLLWCSTHVSLARSSARLYVSGGRSCFEYCALRRFLIIGNQMKLKSFASMATSGLLLAALTPALSYAETGLNSGNVKFEGLISSVSCKVQVDANESGANTGTVKFGNVLPSVFTGGVGTASEFKEFNINLSGGGCTDGSKAAVSFHKDGFIDNATGNLRLIDSGSGSASGVQIQIHNNGATPGKIDLSENNNQQVAEVIGNKAVLKFKASYVAVSDTIVEGRADSNINFDVTYN</sequence>
<dbReference type="PANTHER" id="PTHR33420">
    <property type="entry name" value="FIMBRIAL SUBUNIT ELFA-RELATED"/>
    <property type="match status" value="1"/>
</dbReference>
<evidence type="ECO:0000313" key="2">
    <source>
        <dbReference type="EMBL" id="PYC40037.1"/>
    </source>
</evidence>
<dbReference type="EMBL" id="QJRN01000004">
    <property type="protein sequence ID" value="PYC40037.1"/>
    <property type="molecule type" value="Genomic_DNA"/>
</dbReference>
<dbReference type="InterPro" id="IPR050263">
    <property type="entry name" value="Bact_Fimbrial_Adh_Pro"/>
</dbReference>
<accession>A0A9Q6IJ36</accession>
<dbReference type="Pfam" id="PF00419">
    <property type="entry name" value="Fimbrial"/>
    <property type="match status" value="1"/>
</dbReference>
<dbReference type="InterPro" id="IPR036937">
    <property type="entry name" value="Adhesion_dom_fimbrial_sf"/>
</dbReference>
<dbReference type="GO" id="GO:0043709">
    <property type="term" value="P:cell adhesion involved in single-species biofilm formation"/>
    <property type="evidence" value="ECO:0007669"/>
    <property type="project" value="TreeGrafter"/>
</dbReference>
<protein>
    <submittedName>
        <fullName evidence="2">Type 1 fimbrial protein</fullName>
    </submittedName>
</protein>
<dbReference type="InterPro" id="IPR000259">
    <property type="entry name" value="Adhesion_dom_fimbrial"/>
</dbReference>
<organism evidence="2 3">
    <name type="scientific">Pseudomonas protegens</name>
    <dbReference type="NCBI Taxonomy" id="380021"/>
    <lineage>
        <taxon>Bacteria</taxon>
        <taxon>Pseudomonadati</taxon>
        <taxon>Pseudomonadota</taxon>
        <taxon>Gammaproteobacteria</taxon>
        <taxon>Pseudomonadales</taxon>
        <taxon>Pseudomonadaceae</taxon>
        <taxon>Pseudomonas</taxon>
    </lineage>
</organism>
<dbReference type="InterPro" id="IPR008966">
    <property type="entry name" value="Adhesion_dom_sf"/>
</dbReference>
<dbReference type="Proteomes" id="UP000248188">
    <property type="component" value="Unassembled WGS sequence"/>
</dbReference>
<reference evidence="2 3" key="1">
    <citation type="submission" date="2018-06" db="EMBL/GenBank/DDBJ databases">
        <title>Pseudomonas diversity within urban Lake Michigan freshwaters.</title>
        <authorList>
            <person name="Batrich M."/>
            <person name="Hatzopoulos T."/>
            <person name="Putonti C."/>
        </authorList>
    </citation>
    <scope>NUCLEOTIDE SEQUENCE [LARGE SCALE GENOMIC DNA]</scope>
    <source>
        <strain evidence="2 3">MB-090624</strain>
    </source>
</reference>
<dbReference type="AlphaFoldDB" id="A0A9Q6IJ36"/>
<feature type="domain" description="Fimbrial-type adhesion" evidence="1">
    <location>
        <begin position="102"/>
        <end position="257"/>
    </location>
</feature>
<name>A0A9Q6IJ36_9PSED</name>
<dbReference type="Gene3D" id="2.60.40.1090">
    <property type="entry name" value="Fimbrial-type adhesion domain"/>
    <property type="match status" value="1"/>
</dbReference>
<proteinExistence type="predicted"/>
<dbReference type="PANTHER" id="PTHR33420:SF26">
    <property type="entry name" value="FIMBRIAL SUBUNIT"/>
    <property type="match status" value="1"/>
</dbReference>
<dbReference type="SUPFAM" id="SSF49401">
    <property type="entry name" value="Bacterial adhesins"/>
    <property type="match status" value="1"/>
</dbReference>